<feature type="transmembrane region" description="Helical" evidence="8">
    <location>
        <begin position="136"/>
        <end position="155"/>
    </location>
</feature>
<evidence type="ECO:0000256" key="6">
    <source>
        <dbReference type="ARBA" id="ARBA00022989"/>
    </source>
</evidence>
<evidence type="ECO:0000256" key="5">
    <source>
        <dbReference type="ARBA" id="ARBA00022692"/>
    </source>
</evidence>
<gene>
    <name evidence="10" type="ORF">SGADD03_00133</name>
</gene>
<evidence type="ECO:0000259" key="9">
    <source>
        <dbReference type="Pfam" id="PF01061"/>
    </source>
</evidence>
<dbReference type="Pfam" id="PF01061">
    <property type="entry name" value="ABC2_membrane"/>
    <property type="match status" value="1"/>
</dbReference>
<comment type="subcellular location">
    <subcellularLocation>
        <location evidence="1">Cell inner membrane</location>
        <topology evidence="1">Multi-pass membrane protein</topology>
    </subcellularLocation>
</comment>
<feature type="transmembrane region" description="Helical" evidence="8">
    <location>
        <begin position="20"/>
        <end position="37"/>
    </location>
</feature>
<feature type="domain" description="ABC-2 type transporter transmembrane" evidence="9">
    <location>
        <begin position="3"/>
        <end position="179"/>
    </location>
</feature>
<evidence type="ECO:0000256" key="2">
    <source>
        <dbReference type="ARBA" id="ARBA00007783"/>
    </source>
</evidence>
<feature type="transmembrane region" description="Helical" evidence="8">
    <location>
        <begin position="64"/>
        <end position="90"/>
    </location>
</feature>
<feature type="transmembrane region" description="Helical" evidence="8">
    <location>
        <begin position="198"/>
        <end position="218"/>
    </location>
</feature>
<evidence type="ECO:0000313" key="11">
    <source>
        <dbReference type="Proteomes" id="UP000071927"/>
    </source>
</evidence>
<comment type="similarity">
    <text evidence="2">Belongs to the ABC-2 integral membrane protein family.</text>
</comment>
<organism evidence="10 11">
    <name type="scientific">Streptococcus gallolyticus</name>
    <dbReference type="NCBI Taxonomy" id="315405"/>
    <lineage>
        <taxon>Bacteria</taxon>
        <taxon>Bacillati</taxon>
        <taxon>Bacillota</taxon>
        <taxon>Bacilli</taxon>
        <taxon>Lactobacillales</taxon>
        <taxon>Streptococcaceae</taxon>
        <taxon>Streptococcus</taxon>
    </lineage>
</organism>
<sequence length="229" mass="25956">MLFTIMYLVFIRFLRLDDGTPHYAIGVLLGMVTWSFFQEATNMGMVSIVTRGDLLRKLNFSKEIIVISSVVGAAINYGINLLVVFVFGLINGVHLSWSFLIIIPLFIELAMISAGIAFILAALFVKYRDLGPIWEVVMQAGMYATPVIYSLTFIIQKNQVTVAKLMMLNPLAQIIQDLRHYIVYSGSMRGWDLYNNHIWGVIPYILPVLILIIGYTIFHKNAKKFAEIL</sequence>
<comment type="caution">
    <text evidence="10">The sequence shown here is derived from an EMBL/GenBank/DDBJ whole genome shotgun (WGS) entry which is preliminary data.</text>
</comment>
<keyword evidence="7 8" id="KW-0472">Membrane</keyword>
<dbReference type="AlphaFoldDB" id="A0A139R7D0"/>
<evidence type="ECO:0000256" key="1">
    <source>
        <dbReference type="ARBA" id="ARBA00004429"/>
    </source>
</evidence>
<dbReference type="PANTHER" id="PTHR30413:SF8">
    <property type="entry name" value="TRANSPORT PERMEASE PROTEIN"/>
    <property type="match status" value="1"/>
</dbReference>
<dbReference type="EMBL" id="LQXV01000041">
    <property type="protein sequence ID" value="KXU10584.1"/>
    <property type="molecule type" value="Genomic_DNA"/>
</dbReference>
<dbReference type="InterPro" id="IPR013525">
    <property type="entry name" value="ABC2_TM"/>
</dbReference>
<evidence type="ECO:0000313" key="10">
    <source>
        <dbReference type="EMBL" id="KXU10584.1"/>
    </source>
</evidence>
<evidence type="ECO:0000256" key="4">
    <source>
        <dbReference type="ARBA" id="ARBA00022475"/>
    </source>
</evidence>
<keyword evidence="5 8" id="KW-0812">Transmembrane</keyword>
<dbReference type="GO" id="GO:0005886">
    <property type="term" value="C:plasma membrane"/>
    <property type="evidence" value="ECO:0007669"/>
    <property type="project" value="UniProtKB-SubCell"/>
</dbReference>
<keyword evidence="3" id="KW-0813">Transport</keyword>
<evidence type="ECO:0000256" key="3">
    <source>
        <dbReference type="ARBA" id="ARBA00022448"/>
    </source>
</evidence>
<keyword evidence="6 8" id="KW-1133">Transmembrane helix</keyword>
<keyword evidence="4" id="KW-1003">Cell membrane</keyword>
<dbReference type="PATRIC" id="fig|315405.12.peg.167"/>
<dbReference type="Proteomes" id="UP000071927">
    <property type="component" value="Unassembled WGS sequence"/>
</dbReference>
<protein>
    <submittedName>
        <fullName evidence="10">Rhamnose-containing polysacharide translocation permease</fullName>
    </submittedName>
</protein>
<feature type="transmembrane region" description="Helical" evidence="8">
    <location>
        <begin position="96"/>
        <end position="124"/>
    </location>
</feature>
<accession>A0A139R7D0</accession>
<dbReference type="GO" id="GO:0140359">
    <property type="term" value="F:ABC-type transporter activity"/>
    <property type="evidence" value="ECO:0007669"/>
    <property type="project" value="InterPro"/>
</dbReference>
<evidence type="ECO:0000256" key="8">
    <source>
        <dbReference type="SAM" id="Phobius"/>
    </source>
</evidence>
<proteinExistence type="inferred from homology"/>
<dbReference type="GO" id="GO:0015920">
    <property type="term" value="P:lipopolysaccharide transport"/>
    <property type="evidence" value="ECO:0007669"/>
    <property type="project" value="TreeGrafter"/>
</dbReference>
<dbReference type="PANTHER" id="PTHR30413">
    <property type="entry name" value="INNER MEMBRANE TRANSPORT PERMEASE"/>
    <property type="match status" value="1"/>
</dbReference>
<evidence type="ECO:0000256" key="7">
    <source>
        <dbReference type="ARBA" id="ARBA00023136"/>
    </source>
</evidence>
<name>A0A139R7D0_9STRE</name>
<reference evidence="10 11" key="1">
    <citation type="submission" date="2016-01" db="EMBL/GenBank/DDBJ databases">
        <title>Highly variable Streptococcus oralis are common among viridans streptococci isolated from primates.</title>
        <authorList>
            <person name="Denapaite D."/>
            <person name="Rieger M."/>
            <person name="Koendgen S."/>
            <person name="Brueckner R."/>
            <person name="Ochigava I."/>
            <person name="Kappeler P."/>
            <person name="Maetz-Rensing K."/>
            <person name="Leendertz F."/>
            <person name="Hakenbeck R."/>
        </authorList>
    </citation>
    <scope>NUCLEOTIDE SEQUENCE [LARGE SCALE GENOMIC DNA]</scope>
    <source>
        <strain evidence="10 11">DD03</strain>
    </source>
</reference>